<dbReference type="Gene3D" id="3.40.50.2300">
    <property type="match status" value="1"/>
</dbReference>
<dbReference type="SMART" id="SM00226">
    <property type="entry name" value="LMWPc"/>
    <property type="match status" value="1"/>
</dbReference>
<evidence type="ECO:0000313" key="3">
    <source>
        <dbReference type="Proteomes" id="UP000619260"/>
    </source>
</evidence>
<sequence>MEERPLRLLLVCHANVCRSPLAERLARDAFAARLGAGAAEIFSAGTHATPGRAMHEHSAAVLRERGIDPERFATRLATPGLLAAADLVLTATRAQRAHCVTIAPSTLRRTFTMRQFARLAEAVAPERLPAVAAPLRRLPALMDEIVVARSRQQGSTDADDLKDPLNSPIEAFRECAKVLDGVVDVLVTRFETGVAPGAIHVH</sequence>
<feature type="domain" description="Phosphotyrosine protein phosphatase I" evidence="1">
    <location>
        <begin position="6"/>
        <end position="189"/>
    </location>
</feature>
<dbReference type="AlphaFoldDB" id="A0A8J3YXU6"/>
<organism evidence="2 3">
    <name type="scientific">Virgisporangium aliadipatigenens</name>
    <dbReference type="NCBI Taxonomy" id="741659"/>
    <lineage>
        <taxon>Bacteria</taxon>
        <taxon>Bacillati</taxon>
        <taxon>Actinomycetota</taxon>
        <taxon>Actinomycetes</taxon>
        <taxon>Micromonosporales</taxon>
        <taxon>Micromonosporaceae</taxon>
        <taxon>Virgisporangium</taxon>
    </lineage>
</organism>
<dbReference type="Pfam" id="PF01451">
    <property type="entry name" value="LMWPc"/>
    <property type="match status" value="1"/>
</dbReference>
<dbReference type="InterPro" id="IPR050438">
    <property type="entry name" value="LMW_PTPase"/>
</dbReference>
<dbReference type="SUPFAM" id="SSF52788">
    <property type="entry name" value="Phosphotyrosine protein phosphatases I"/>
    <property type="match status" value="1"/>
</dbReference>
<dbReference type="InterPro" id="IPR036196">
    <property type="entry name" value="Ptyr_pPase_sf"/>
</dbReference>
<dbReference type="RefSeq" id="WP_203905077.1">
    <property type="nucleotide sequence ID" value="NZ_BOPF01000053.1"/>
</dbReference>
<evidence type="ECO:0000259" key="1">
    <source>
        <dbReference type="SMART" id="SM00226"/>
    </source>
</evidence>
<reference evidence="2" key="1">
    <citation type="submission" date="2021-01" db="EMBL/GenBank/DDBJ databases">
        <title>Whole genome shotgun sequence of Virgisporangium aliadipatigenens NBRC 105644.</title>
        <authorList>
            <person name="Komaki H."/>
            <person name="Tamura T."/>
        </authorList>
    </citation>
    <scope>NUCLEOTIDE SEQUENCE</scope>
    <source>
        <strain evidence="2">NBRC 105644</strain>
    </source>
</reference>
<protein>
    <submittedName>
        <fullName evidence="2">Protein-tyrosine-phosphatase</fullName>
    </submittedName>
</protein>
<accession>A0A8J3YXU6</accession>
<comment type="caution">
    <text evidence="2">The sequence shown here is derived from an EMBL/GenBank/DDBJ whole genome shotgun (WGS) entry which is preliminary data.</text>
</comment>
<dbReference type="PANTHER" id="PTHR11717">
    <property type="entry name" value="LOW MOLECULAR WEIGHT PROTEIN TYROSINE PHOSPHATASE"/>
    <property type="match status" value="1"/>
</dbReference>
<dbReference type="PANTHER" id="PTHR11717:SF31">
    <property type="entry name" value="LOW MOLECULAR WEIGHT PROTEIN-TYROSINE-PHOSPHATASE ETP-RELATED"/>
    <property type="match status" value="1"/>
</dbReference>
<name>A0A8J3YXU6_9ACTN</name>
<proteinExistence type="predicted"/>
<gene>
    <name evidence="2" type="ORF">Val02_85670</name>
</gene>
<keyword evidence="3" id="KW-1185">Reference proteome</keyword>
<dbReference type="GO" id="GO:0004725">
    <property type="term" value="F:protein tyrosine phosphatase activity"/>
    <property type="evidence" value="ECO:0007669"/>
    <property type="project" value="TreeGrafter"/>
</dbReference>
<evidence type="ECO:0000313" key="2">
    <source>
        <dbReference type="EMBL" id="GIJ51681.1"/>
    </source>
</evidence>
<dbReference type="Proteomes" id="UP000619260">
    <property type="component" value="Unassembled WGS sequence"/>
</dbReference>
<dbReference type="InterPro" id="IPR023485">
    <property type="entry name" value="Ptyr_pPase"/>
</dbReference>
<dbReference type="EMBL" id="BOPF01000053">
    <property type="protein sequence ID" value="GIJ51681.1"/>
    <property type="molecule type" value="Genomic_DNA"/>
</dbReference>